<keyword evidence="1" id="KW-0812">Transmembrane</keyword>
<dbReference type="AlphaFoldDB" id="A0A6I4WGI2"/>
<comment type="caution">
    <text evidence="2">The sequence shown here is derived from an EMBL/GenBank/DDBJ whole genome shotgun (WGS) entry which is preliminary data.</text>
</comment>
<keyword evidence="3" id="KW-1185">Reference proteome</keyword>
<evidence type="ECO:0000313" key="3">
    <source>
        <dbReference type="Proteomes" id="UP000431901"/>
    </source>
</evidence>
<sequence>MRALGVVAAWLRTVPGRIRAGAVGVLLLLALLAAVLAAGVGQARGGVDTIGHDAGPQVVVTGDLYFALSAMDAQVADILLIGGEHGLGIGYDASVRRYDRYRGLADTAAVQASQLAGSDPARLGTVHAVLDGLGRYERLAAQAIQLADQAGYPAGRPTPDVVATYRRATDLMRLQLLPQAYNVTLDSGATVRASYESRRSAVLADRALVLVAGAVVLAALVAGQIYLARGFRRVLNPALALGTVATLALVVAGAAVLSAEAGRLREAKRDGFDSVLALSRARAISHSAFADESRFLLDPERADTYEQTYLDKSLAVLDVEPAKDQPFNLATYYAGLGRQITAFAAGYGAFLGFFGDEARQERTRPGLVRTLAAYRTVQDNDRRMRALAGRGDLSGAVRLRMGTGRSGAIGAFDAYDAALGALRDQHRHVLNDAVHAADADLRGWDWIPPVTAVGVAVLVLAGVRPRLAEFR</sequence>
<protein>
    <submittedName>
        <fullName evidence="2">Uncharacterized protein</fullName>
    </submittedName>
</protein>
<dbReference type="EMBL" id="WUTW01000005">
    <property type="protein sequence ID" value="MXQ66936.1"/>
    <property type="molecule type" value="Genomic_DNA"/>
</dbReference>
<name>A0A6I4WGI2_9ACTN</name>
<feature type="transmembrane region" description="Helical" evidence="1">
    <location>
        <begin position="239"/>
        <end position="259"/>
    </location>
</feature>
<keyword evidence="1" id="KW-1133">Transmembrane helix</keyword>
<reference evidence="2 3" key="1">
    <citation type="submission" date="2019-12" db="EMBL/GenBank/DDBJ databases">
        <title>Nocardia macrotermitis sp. nov. and Nocardia aurantia sp. nov., isolated from the gut of the fungus growing-termite Macrotermes natalensis.</title>
        <authorList>
            <person name="Christine B."/>
            <person name="Rene B."/>
        </authorList>
    </citation>
    <scope>NUCLEOTIDE SEQUENCE [LARGE SCALE GENOMIC DNA]</scope>
    <source>
        <strain evidence="2 3">DSM 102126</strain>
    </source>
</reference>
<accession>A0A6I4WGI2</accession>
<gene>
    <name evidence="2" type="ORF">GQ466_23235</name>
</gene>
<proteinExistence type="predicted"/>
<dbReference type="OrthoDB" id="569023at2"/>
<dbReference type="Proteomes" id="UP000431901">
    <property type="component" value="Unassembled WGS sequence"/>
</dbReference>
<evidence type="ECO:0000256" key="1">
    <source>
        <dbReference type="SAM" id="Phobius"/>
    </source>
</evidence>
<evidence type="ECO:0000313" key="2">
    <source>
        <dbReference type="EMBL" id="MXQ66936.1"/>
    </source>
</evidence>
<feature type="transmembrane region" description="Helical" evidence="1">
    <location>
        <begin position="207"/>
        <end position="227"/>
    </location>
</feature>
<dbReference type="RefSeq" id="WP_161105112.1">
    <property type="nucleotide sequence ID" value="NZ_JBHLYI010000003.1"/>
</dbReference>
<organism evidence="2 3">
    <name type="scientific">Actinomadura rayongensis</name>
    <dbReference type="NCBI Taxonomy" id="1429076"/>
    <lineage>
        <taxon>Bacteria</taxon>
        <taxon>Bacillati</taxon>
        <taxon>Actinomycetota</taxon>
        <taxon>Actinomycetes</taxon>
        <taxon>Streptosporangiales</taxon>
        <taxon>Thermomonosporaceae</taxon>
        <taxon>Actinomadura</taxon>
    </lineage>
</organism>
<keyword evidence="1" id="KW-0472">Membrane</keyword>
<feature type="transmembrane region" description="Helical" evidence="1">
    <location>
        <begin position="20"/>
        <end position="40"/>
    </location>
</feature>